<feature type="region of interest" description="Disordered" evidence="1">
    <location>
        <begin position="23"/>
        <end position="50"/>
    </location>
</feature>
<dbReference type="Proteomes" id="UP000324222">
    <property type="component" value="Unassembled WGS sequence"/>
</dbReference>
<protein>
    <submittedName>
        <fullName evidence="2">Uncharacterized protein</fullName>
    </submittedName>
</protein>
<evidence type="ECO:0000313" key="3">
    <source>
        <dbReference type="Proteomes" id="UP000324222"/>
    </source>
</evidence>
<dbReference type="EMBL" id="VSRR010001863">
    <property type="protein sequence ID" value="MPC28145.1"/>
    <property type="molecule type" value="Genomic_DNA"/>
</dbReference>
<evidence type="ECO:0000256" key="1">
    <source>
        <dbReference type="SAM" id="MobiDB-lite"/>
    </source>
</evidence>
<evidence type="ECO:0000313" key="2">
    <source>
        <dbReference type="EMBL" id="MPC28145.1"/>
    </source>
</evidence>
<organism evidence="2 3">
    <name type="scientific">Portunus trituberculatus</name>
    <name type="common">Swimming crab</name>
    <name type="synonym">Neptunus trituberculatus</name>
    <dbReference type="NCBI Taxonomy" id="210409"/>
    <lineage>
        <taxon>Eukaryota</taxon>
        <taxon>Metazoa</taxon>
        <taxon>Ecdysozoa</taxon>
        <taxon>Arthropoda</taxon>
        <taxon>Crustacea</taxon>
        <taxon>Multicrustacea</taxon>
        <taxon>Malacostraca</taxon>
        <taxon>Eumalacostraca</taxon>
        <taxon>Eucarida</taxon>
        <taxon>Decapoda</taxon>
        <taxon>Pleocyemata</taxon>
        <taxon>Brachyura</taxon>
        <taxon>Eubrachyura</taxon>
        <taxon>Portunoidea</taxon>
        <taxon>Portunidae</taxon>
        <taxon>Portuninae</taxon>
        <taxon>Portunus</taxon>
    </lineage>
</organism>
<accession>A0A5B7E448</accession>
<gene>
    <name evidence="2" type="ORF">E2C01_021340</name>
</gene>
<comment type="caution">
    <text evidence="2">The sequence shown here is derived from an EMBL/GenBank/DDBJ whole genome shotgun (WGS) entry which is preliminary data.</text>
</comment>
<keyword evidence="3" id="KW-1185">Reference proteome</keyword>
<proteinExistence type="predicted"/>
<reference evidence="2 3" key="1">
    <citation type="submission" date="2019-05" db="EMBL/GenBank/DDBJ databases">
        <title>Another draft genome of Portunus trituberculatus and its Hox gene families provides insights of decapod evolution.</title>
        <authorList>
            <person name="Jeong J.-H."/>
            <person name="Song I."/>
            <person name="Kim S."/>
            <person name="Choi T."/>
            <person name="Kim D."/>
            <person name="Ryu S."/>
            <person name="Kim W."/>
        </authorList>
    </citation>
    <scope>NUCLEOTIDE SEQUENCE [LARGE SCALE GENOMIC DNA]</scope>
    <source>
        <tissue evidence="2">Muscle</tissue>
    </source>
</reference>
<name>A0A5B7E448_PORTR</name>
<dbReference type="AlphaFoldDB" id="A0A5B7E448"/>
<sequence length="67" mass="7301">MITLVTSLAWRYAGRDLSVRTCRDQGDPCPEGGGRDRGNSTAEGMARDDVESGRLMSNTIEKKKIGN</sequence>